<feature type="region of interest" description="Disordered" evidence="6">
    <location>
        <begin position="77"/>
        <end position="114"/>
    </location>
</feature>
<dbReference type="SUPFAM" id="SSF52540">
    <property type="entry name" value="P-loop containing nucleoside triphosphate hydrolases"/>
    <property type="match status" value="1"/>
</dbReference>
<dbReference type="RefSeq" id="XP_056508259.1">
    <property type="nucleotide sequence ID" value="XM_056659966.1"/>
</dbReference>
<keyword evidence="1" id="KW-0547">Nucleotide-binding</keyword>
<dbReference type="InterPro" id="IPR050474">
    <property type="entry name" value="Hel308_SKI2-like"/>
</dbReference>
<dbReference type="GO" id="GO:0003676">
    <property type="term" value="F:nucleic acid binding"/>
    <property type="evidence" value="ECO:0007669"/>
    <property type="project" value="InterPro"/>
</dbReference>
<feature type="compositionally biased region" description="Polar residues" evidence="6">
    <location>
        <begin position="38"/>
        <end position="50"/>
    </location>
</feature>
<keyword evidence="3 9" id="KW-0347">Helicase</keyword>
<keyword evidence="2" id="KW-0378">Hydrolase</keyword>
<comment type="catalytic activity">
    <reaction evidence="5">
        <text>ATP + H2O = ADP + phosphate + H(+)</text>
        <dbReference type="Rhea" id="RHEA:13065"/>
        <dbReference type="ChEBI" id="CHEBI:15377"/>
        <dbReference type="ChEBI" id="CHEBI:15378"/>
        <dbReference type="ChEBI" id="CHEBI:30616"/>
        <dbReference type="ChEBI" id="CHEBI:43474"/>
        <dbReference type="ChEBI" id="CHEBI:456216"/>
        <dbReference type="EC" id="5.6.2.4"/>
    </reaction>
</comment>
<dbReference type="Pfam" id="PF25453">
    <property type="entry name" value="DUF7898"/>
    <property type="match status" value="1"/>
</dbReference>
<evidence type="ECO:0000256" key="4">
    <source>
        <dbReference type="ARBA" id="ARBA00022840"/>
    </source>
</evidence>
<dbReference type="InterPro" id="IPR036390">
    <property type="entry name" value="WH_DNA-bd_sf"/>
</dbReference>
<dbReference type="GO" id="GO:0043138">
    <property type="term" value="F:3'-5' DNA helicase activity"/>
    <property type="evidence" value="ECO:0007669"/>
    <property type="project" value="UniProtKB-EC"/>
</dbReference>
<accession>A0A9W9EN51</accession>
<feature type="region of interest" description="Disordered" evidence="6">
    <location>
        <begin position="31"/>
        <end position="50"/>
    </location>
</feature>
<evidence type="ECO:0000256" key="3">
    <source>
        <dbReference type="ARBA" id="ARBA00022806"/>
    </source>
</evidence>
<dbReference type="CDD" id="cd18795">
    <property type="entry name" value="SF2_C_Ski2"/>
    <property type="match status" value="1"/>
</dbReference>
<protein>
    <submittedName>
        <fullName evidence="9">Helicase C-terminal</fullName>
    </submittedName>
</protein>
<evidence type="ECO:0000313" key="9">
    <source>
        <dbReference type="EMBL" id="KAJ5084862.1"/>
    </source>
</evidence>
<evidence type="ECO:0000259" key="7">
    <source>
        <dbReference type="PROSITE" id="PS51192"/>
    </source>
</evidence>
<feature type="domain" description="Helicase C-terminal" evidence="8">
    <location>
        <begin position="407"/>
        <end position="601"/>
    </location>
</feature>
<dbReference type="Pfam" id="PF21099">
    <property type="entry name" value="POLQ_helical"/>
    <property type="match status" value="1"/>
</dbReference>
<dbReference type="CDD" id="cd18026">
    <property type="entry name" value="DEXHc_POLQ-like"/>
    <property type="match status" value="1"/>
</dbReference>
<dbReference type="Gene3D" id="3.40.50.300">
    <property type="entry name" value="P-loop containing nucleotide triphosphate hydrolases"/>
    <property type="match status" value="2"/>
</dbReference>
<dbReference type="PROSITE" id="PS51192">
    <property type="entry name" value="HELICASE_ATP_BIND_1"/>
    <property type="match status" value="1"/>
</dbReference>
<reference evidence="9" key="2">
    <citation type="journal article" date="2023" name="IMA Fungus">
        <title>Comparative genomic study of the Penicillium genus elucidates a diverse pangenome and 15 lateral gene transfer events.</title>
        <authorList>
            <person name="Petersen C."/>
            <person name="Sorensen T."/>
            <person name="Nielsen M.R."/>
            <person name="Sondergaard T.E."/>
            <person name="Sorensen J.L."/>
            <person name="Fitzpatrick D.A."/>
            <person name="Frisvad J.C."/>
            <person name="Nielsen K.L."/>
        </authorList>
    </citation>
    <scope>NUCLEOTIDE SEQUENCE</scope>
    <source>
        <strain evidence="9">IBT 34128</strain>
    </source>
</reference>
<evidence type="ECO:0000256" key="5">
    <source>
        <dbReference type="ARBA" id="ARBA00048988"/>
    </source>
</evidence>
<dbReference type="SMART" id="SM00487">
    <property type="entry name" value="DEXDc"/>
    <property type="match status" value="1"/>
</dbReference>
<evidence type="ECO:0000259" key="8">
    <source>
        <dbReference type="PROSITE" id="PS51194"/>
    </source>
</evidence>
<comment type="caution">
    <text evidence="9">The sequence shown here is derived from an EMBL/GenBank/DDBJ whole genome shotgun (WGS) entry which is preliminary data.</text>
</comment>
<dbReference type="InterPro" id="IPR001650">
    <property type="entry name" value="Helicase_C-like"/>
</dbReference>
<proteinExistence type="predicted"/>
<dbReference type="Gene3D" id="1.10.3380.20">
    <property type="match status" value="1"/>
</dbReference>
<name>A0A9W9EN51_9EURO</name>
<dbReference type="Pfam" id="PF00270">
    <property type="entry name" value="DEAD"/>
    <property type="match status" value="1"/>
</dbReference>
<evidence type="ECO:0000313" key="10">
    <source>
        <dbReference type="Proteomes" id="UP001141434"/>
    </source>
</evidence>
<dbReference type="OrthoDB" id="2320933at2759"/>
<keyword evidence="10" id="KW-1185">Reference proteome</keyword>
<dbReference type="FunFam" id="3.40.50.300:FF:000968">
    <property type="entry name" value="Helicase and polymerase-containing protein TEBICHI"/>
    <property type="match status" value="1"/>
</dbReference>
<dbReference type="InterPro" id="IPR057220">
    <property type="entry name" value="DUF7898"/>
</dbReference>
<dbReference type="SUPFAM" id="SSF158702">
    <property type="entry name" value="Sec63 N-terminal domain-like"/>
    <property type="match status" value="1"/>
</dbReference>
<evidence type="ECO:0000256" key="6">
    <source>
        <dbReference type="SAM" id="MobiDB-lite"/>
    </source>
</evidence>
<dbReference type="InterPro" id="IPR011545">
    <property type="entry name" value="DEAD/DEAH_box_helicase_dom"/>
</dbReference>
<dbReference type="AlphaFoldDB" id="A0A9W9EN51"/>
<feature type="compositionally biased region" description="Low complexity" evidence="6">
    <location>
        <begin position="87"/>
        <end position="98"/>
    </location>
</feature>
<dbReference type="GeneID" id="81399135"/>
<dbReference type="InterPro" id="IPR027417">
    <property type="entry name" value="P-loop_NTPase"/>
</dbReference>
<dbReference type="Proteomes" id="UP001141434">
    <property type="component" value="Unassembled WGS sequence"/>
</dbReference>
<evidence type="ECO:0000256" key="2">
    <source>
        <dbReference type="ARBA" id="ARBA00022801"/>
    </source>
</evidence>
<dbReference type="PROSITE" id="PS51194">
    <property type="entry name" value="HELICASE_CTER"/>
    <property type="match status" value="1"/>
</dbReference>
<dbReference type="SMART" id="SM00490">
    <property type="entry name" value="HELICc"/>
    <property type="match status" value="1"/>
</dbReference>
<dbReference type="Pfam" id="PF20470">
    <property type="entry name" value="HTH_61"/>
    <property type="match status" value="1"/>
</dbReference>
<dbReference type="InterPro" id="IPR046931">
    <property type="entry name" value="HTH_61"/>
</dbReference>
<organism evidence="9 10">
    <name type="scientific">Penicillium alfredii</name>
    <dbReference type="NCBI Taxonomy" id="1506179"/>
    <lineage>
        <taxon>Eukaryota</taxon>
        <taxon>Fungi</taxon>
        <taxon>Dikarya</taxon>
        <taxon>Ascomycota</taxon>
        <taxon>Pezizomycotina</taxon>
        <taxon>Eurotiomycetes</taxon>
        <taxon>Eurotiomycetidae</taxon>
        <taxon>Eurotiales</taxon>
        <taxon>Aspergillaceae</taxon>
        <taxon>Penicillium</taxon>
    </lineage>
</organism>
<feature type="domain" description="Helicase ATP-binding" evidence="7">
    <location>
        <begin position="155"/>
        <end position="348"/>
    </location>
</feature>
<dbReference type="InterPro" id="IPR014001">
    <property type="entry name" value="Helicase_ATP-bd"/>
</dbReference>
<dbReference type="EMBL" id="JAPMSZ010000011">
    <property type="protein sequence ID" value="KAJ5084862.1"/>
    <property type="molecule type" value="Genomic_DNA"/>
</dbReference>
<dbReference type="InterPro" id="IPR048960">
    <property type="entry name" value="POLQ-like_helical"/>
</dbReference>
<dbReference type="PANTHER" id="PTHR47961">
    <property type="entry name" value="DNA POLYMERASE THETA, PUTATIVE (AFU_ORTHOLOGUE AFUA_1G05260)-RELATED"/>
    <property type="match status" value="1"/>
</dbReference>
<dbReference type="FunFam" id="1.10.3380.20:FF:000005">
    <property type="entry name" value="DNA-directed DNA polymerase theta, putative"/>
    <property type="match status" value="1"/>
</dbReference>
<dbReference type="Pfam" id="PF00271">
    <property type="entry name" value="Helicase_C"/>
    <property type="match status" value="1"/>
</dbReference>
<sequence>MSTSGQPIQSRGFQTSLDLARRTVYDVAPVAGHKRPSNEQPFESAESVSGVQHMTVLSGPNDAPNILESTPLESARALAPPSGRFTASRIRSGAGASSPEDEPTRVPSIAPGSSQNPLLALSHPKYGLPPALTAKFAALGVKTIYPWQASCLLARGLLSGERHLVYTAPTGGGKSLVADVLLLKRIIENPTRKAILVLPYVALVQEKLKWMRRIVQDVEKHLPDQEEDSNGPHKRWKRLQKSVRVTGFFGGSRTTATWADTDIAVCTIEKANSLINTAIEECTIGDLGVVVLDELHMLDDEHRGYLLELMVTKLLLLQQDIQIVGMSATLSNTEMLAQWMNAKFYISTYRPIPIDEYLVYENAIYPAATSRQLFQTASKLTASTSLHDTIPPYRIIEPSSFKELSNSATNAMIALAVETAAAGFGALVFCGSRQACQIHAATISEAMPNLPADGTDEMNKRLDLLAELRSLTCGLDPVLQTTIVKGAGFHHAGMTTEERELIAHAYDQGVLRVLVATCSLAAGVNLPARRVIINGARMGRELVGPAMLRQMCGRAGRKGKDEAGETYLICVKADMQAVCDLLDADMPAIKSCLAPEKRGLKRALLEAIATGLVSGCEAIKEYVRCTLLCRTLDKKLVYTIMKSALQELVDEELVLFKEDESYEATQLGSAVVASAFSPEDGLFVYEELKRALQAFVMDGDMHIFYMFTPLQAAMSTPIDWPTFRDQLDRLDESGIRALQFVGVQPGFVNKMVLSGATLKETTPDQIKQARIYRRAYTAFQLRDLSNEVPLSTIAQRYQIPRVSVQTLAQQCHGFAAGIVKFCQRMNWGMLAAVLDHMRDRLEAGARADLLEMAQVTFVKSWTARLLRENGFRNLRALAEADPKDLVPVLMMVNPRKAQKSQLFPTEAERYAAKLVVKAEAIVASANKIWEREMQLDLEE</sequence>
<keyword evidence="4" id="KW-0067">ATP-binding</keyword>
<dbReference type="SUPFAM" id="SSF46785">
    <property type="entry name" value="Winged helix' DNA-binding domain"/>
    <property type="match status" value="1"/>
</dbReference>
<evidence type="ECO:0000256" key="1">
    <source>
        <dbReference type="ARBA" id="ARBA00022741"/>
    </source>
</evidence>
<gene>
    <name evidence="9" type="ORF">NUU61_009441</name>
</gene>
<dbReference type="GO" id="GO:0005524">
    <property type="term" value="F:ATP binding"/>
    <property type="evidence" value="ECO:0007669"/>
    <property type="project" value="UniProtKB-KW"/>
</dbReference>
<dbReference type="GO" id="GO:0016787">
    <property type="term" value="F:hydrolase activity"/>
    <property type="evidence" value="ECO:0007669"/>
    <property type="project" value="UniProtKB-KW"/>
</dbReference>
<reference evidence="9" key="1">
    <citation type="submission" date="2022-11" db="EMBL/GenBank/DDBJ databases">
        <authorList>
            <person name="Petersen C."/>
        </authorList>
    </citation>
    <scope>NUCLEOTIDE SEQUENCE</scope>
    <source>
        <strain evidence="9">IBT 34128</strain>
    </source>
</reference>
<dbReference type="PANTHER" id="PTHR47961:SF6">
    <property type="entry name" value="DNA-DIRECTED DNA POLYMERASE"/>
    <property type="match status" value="1"/>
</dbReference>